<evidence type="ECO:0000313" key="3">
    <source>
        <dbReference type="EMBL" id="CAJ0564374.1"/>
    </source>
</evidence>
<proteinExistence type="inferred from homology"/>
<dbReference type="PANTHER" id="PTHR11668">
    <property type="entry name" value="SERINE/THREONINE PROTEIN PHOSPHATASE"/>
    <property type="match status" value="1"/>
</dbReference>
<dbReference type="AlphaFoldDB" id="A0AA36C9Q7"/>
<comment type="similarity">
    <text evidence="1">Belongs to the PPP phosphatase family.</text>
</comment>
<dbReference type="EC" id="3.1.3.16" evidence="1"/>
<sequence length="613" mass="66994">MGIFKLLIVGASPIRSANESQPDDLNRLRRAVTEACLGARPFVCYSFDKLGQDYPAWLQTSDAQKESNKCSSCDVTLGKECYVGEVLNADPPHGKRLKCDECRPQFCEADKMPAADCVAPVKTPGDKANPQLQHGGRVKRQGSSLPTVSYPRCIKTDGLPEDQKAIVKADGLLDCERNPFYKELGLESLTVTKLPLCSGVDSNKKFCQSVVATEPTTNMPNTALTDEGLLLMLTSSPLALVGIGVGAAEPGQAATLNDQTGILYEIPAYEPTKPAAKKSAPNPTQQPSGITELPALFGTFGYPTPDYEWVENYKAEDPRAAGGVEVVDQEPLPEAELRTFVTSLHGSVTPSRNPGGAEPNESQKTMVEEAKVSQKEMDDAMALVPSALERLFDYRKAAAGEQAEFTVKEVLTLLIGFAGVQLKEKTLIAKIDGQTTMVGDIHGQWDTLQRVVSAAAHRREHRDPALSTGGGKILFLGDIVDRDVFCMECMLMIMVMKITYPDKVFLLRGNHETAHINRQYGFFDELVGRYPLADAKLLWTAFNRVFNLLPLCALVGGERRGLFVVHAGFGPKFEKEGLDALKDVPYPLSETEAWPQVMDMIWSDPEPLADQPE</sequence>
<dbReference type="SMART" id="SM00156">
    <property type="entry name" value="PP2Ac"/>
    <property type="match status" value="1"/>
</dbReference>
<dbReference type="PRINTS" id="PR00114">
    <property type="entry name" value="STPHPHTASE"/>
</dbReference>
<dbReference type="GO" id="GO:0004722">
    <property type="term" value="F:protein serine/threonine phosphatase activity"/>
    <property type="evidence" value="ECO:0007669"/>
    <property type="project" value="UniProtKB-EC"/>
</dbReference>
<dbReference type="InterPro" id="IPR004843">
    <property type="entry name" value="Calcineurin-like_PHP"/>
</dbReference>
<dbReference type="Proteomes" id="UP001177023">
    <property type="component" value="Unassembled WGS sequence"/>
</dbReference>
<dbReference type="InterPro" id="IPR050341">
    <property type="entry name" value="PP1_catalytic_subunit"/>
</dbReference>
<dbReference type="EMBL" id="CATQJA010000869">
    <property type="protein sequence ID" value="CAJ0564374.1"/>
    <property type="molecule type" value="Genomic_DNA"/>
</dbReference>
<feature type="domain" description="Serine/threonine specific protein phosphatases" evidence="2">
    <location>
        <begin position="507"/>
        <end position="512"/>
    </location>
</feature>
<evidence type="ECO:0000313" key="4">
    <source>
        <dbReference type="Proteomes" id="UP001177023"/>
    </source>
</evidence>
<dbReference type="InterPro" id="IPR006186">
    <property type="entry name" value="Ser/Thr-sp_prot-phosphatase"/>
</dbReference>
<dbReference type="PANTHER" id="PTHR11668:SF496">
    <property type="entry name" value="SERINE_THREONINE-PROTEIN PHOSPHATASE"/>
    <property type="match status" value="1"/>
</dbReference>
<keyword evidence="1" id="KW-0378">Hydrolase</keyword>
<evidence type="ECO:0000256" key="1">
    <source>
        <dbReference type="RuleBase" id="RU004273"/>
    </source>
</evidence>
<protein>
    <recommendedName>
        <fullName evidence="1">Serine/threonine-protein phosphatase</fullName>
        <ecNumber evidence="1">3.1.3.16</ecNumber>
    </recommendedName>
</protein>
<dbReference type="InterPro" id="IPR029052">
    <property type="entry name" value="Metallo-depent_PP-like"/>
</dbReference>
<comment type="catalytic activity">
    <reaction evidence="1">
        <text>O-phospho-L-threonyl-[protein] + H2O = L-threonyl-[protein] + phosphate</text>
        <dbReference type="Rhea" id="RHEA:47004"/>
        <dbReference type="Rhea" id="RHEA-COMP:11060"/>
        <dbReference type="Rhea" id="RHEA-COMP:11605"/>
        <dbReference type="ChEBI" id="CHEBI:15377"/>
        <dbReference type="ChEBI" id="CHEBI:30013"/>
        <dbReference type="ChEBI" id="CHEBI:43474"/>
        <dbReference type="ChEBI" id="CHEBI:61977"/>
        <dbReference type="EC" id="3.1.3.16"/>
    </reaction>
</comment>
<reference evidence="3" key="1">
    <citation type="submission" date="2023-06" db="EMBL/GenBank/DDBJ databases">
        <authorList>
            <person name="Delattre M."/>
        </authorList>
    </citation>
    <scope>NUCLEOTIDE SEQUENCE</scope>
    <source>
        <strain evidence="3">AF72</strain>
    </source>
</reference>
<accession>A0AA36C9Q7</accession>
<name>A0AA36C9Q7_9BILA</name>
<comment type="caution">
    <text evidence="3">The sequence shown here is derived from an EMBL/GenBank/DDBJ whole genome shotgun (WGS) entry which is preliminary data.</text>
</comment>
<dbReference type="Gene3D" id="3.60.21.10">
    <property type="match status" value="1"/>
</dbReference>
<dbReference type="SUPFAM" id="SSF56300">
    <property type="entry name" value="Metallo-dependent phosphatases"/>
    <property type="match status" value="1"/>
</dbReference>
<dbReference type="Pfam" id="PF00149">
    <property type="entry name" value="Metallophos"/>
    <property type="match status" value="1"/>
</dbReference>
<dbReference type="CDD" id="cd00144">
    <property type="entry name" value="MPP_PPP_family"/>
    <property type="match status" value="1"/>
</dbReference>
<keyword evidence="4" id="KW-1185">Reference proteome</keyword>
<dbReference type="GO" id="GO:0005737">
    <property type="term" value="C:cytoplasm"/>
    <property type="evidence" value="ECO:0007669"/>
    <property type="project" value="TreeGrafter"/>
</dbReference>
<dbReference type="PROSITE" id="PS00125">
    <property type="entry name" value="SER_THR_PHOSPHATASE"/>
    <property type="match status" value="1"/>
</dbReference>
<organism evidence="3 4">
    <name type="scientific">Mesorhabditis spiculigera</name>
    <dbReference type="NCBI Taxonomy" id="96644"/>
    <lineage>
        <taxon>Eukaryota</taxon>
        <taxon>Metazoa</taxon>
        <taxon>Ecdysozoa</taxon>
        <taxon>Nematoda</taxon>
        <taxon>Chromadorea</taxon>
        <taxon>Rhabditida</taxon>
        <taxon>Rhabditina</taxon>
        <taxon>Rhabditomorpha</taxon>
        <taxon>Rhabditoidea</taxon>
        <taxon>Rhabditidae</taxon>
        <taxon>Mesorhabditinae</taxon>
        <taxon>Mesorhabditis</taxon>
    </lineage>
</organism>
<feature type="non-terminal residue" evidence="3">
    <location>
        <position position="613"/>
    </location>
</feature>
<gene>
    <name evidence="3" type="ORF">MSPICULIGERA_LOCUS3051</name>
</gene>
<evidence type="ECO:0000259" key="2">
    <source>
        <dbReference type="PROSITE" id="PS00125"/>
    </source>
</evidence>